<reference evidence="3" key="1">
    <citation type="submission" date="2016-06" db="EMBL/GenBank/DDBJ databases">
        <authorList>
            <person name="Varghese N."/>
        </authorList>
    </citation>
    <scope>NUCLEOTIDE SEQUENCE [LARGE SCALE GENOMIC DNA]</scope>
    <source>
        <strain evidence="3">DSM 45344</strain>
    </source>
</reference>
<dbReference type="RefSeq" id="WP_091588960.1">
    <property type="nucleotide sequence ID" value="NZ_JBHRWG010000003.1"/>
</dbReference>
<dbReference type="AlphaFoldDB" id="A0A1C3MZJ9"/>
<dbReference type="PATRIC" id="fig|307121.4.peg.1257"/>
<evidence type="ECO:0000256" key="1">
    <source>
        <dbReference type="SAM" id="SignalP"/>
    </source>
</evidence>
<gene>
    <name evidence="2" type="ORF">GA0070620_1227</name>
</gene>
<dbReference type="EMBL" id="LT598496">
    <property type="protein sequence ID" value="SBV25750.1"/>
    <property type="molecule type" value="Genomic_DNA"/>
</dbReference>
<dbReference type="Gene3D" id="2.50.20.20">
    <property type="match status" value="1"/>
</dbReference>
<protein>
    <recommendedName>
        <fullName evidence="4">Lipoprotein LprG</fullName>
    </recommendedName>
</protein>
<evidence type="ECO:0008006" key="4">
    <source>
        <dbReference type="Google" id="ProtNLM"/>
    </source>
</evidence>
<organism evidence="2 3">
    <name type="scientific">Micromonospora krabiensis</name>
    <dbReference type="NCBI Taxonomy" id="307121"/>
    <lineage>
        <taxon>Bacteria</taxon>
        <taxon>Bacillati</taxon>
        <taxon>Actinomycetota</taxon>
        <taxon>Actinomycetes</taxon>
        <taxon>Micromonosporales</taxon>
        <taxon>Micromonosporaceae</taxon>
        <taxon>Micromonospora</taxon>
    </lineage>
</organism>
<evidence type="ECO:0000313" key="3">
    <source>
        <dbReference type="Proteomes" id="UP000199393"/>
    </source>
</evidence>
<dbReference type="PROSITE" id="PS51257">
    <property type="entry name" value="PROKAR_LIPOPROTEIN"/>
    <property type="match status" value="1"/>
</dbReference>
<dbReference type="OrthoDB" id="3369896at2"/>
<feature type="signal peptide" evidence="1">
    <location>
        <begin position="1"/>
        <end position="19"/>
    </location>
</feature>
<proteinExistence type="predicted"/>
<dbReference type="Proteomes" id="UP000199393">
    <property type="component" value="Chromosome I"/>
</dbReference>
<keyword evidence="3" id="KW-1185">Reference proteome</keyword>
<accession>A0A1C3MZJ9</accession>
<sequence length="253" mass="26199">MRRLIPVLCVVFAAGLVAGCDTTSGENAGAPSASATPAPDPVTAVRQGMDRSLAGTVTMDASMKAGNQAMTLSGKMDPGARVLLVTGTAPEPIEARLIGETAYIKMDSLDGDKPWMKLDLTKLRPGSSLRQSFDFTSQTGIVGGVVSAEATGEGRYRGIADLGKAAEAASTDAGMRQGLESSAKLAKDPTAIPFEATVDAEGRLTALSYTIATKTLGDLVAEMKMGGFGEPVRVSPPPADDTEEADETMYAFF</sequence>
<name>A0A1C3MZJ9_9ACTN</name>
<feature type="chain" id="PRO_5039299066" description="Lipoprotein LprG" evidence="1">
    <location>
        <begin position="20"/>
        <end position="253"/>
    </location>
</feature>
<evidence type="ECO:0000313" key="2">
    <source>
        <dbReference type="EMBL" id="SBV25750.1"/>
    </source>
</evidence>
<keyword evidence="1" id="KW-0732">Signal</keyword>